<keyword evidence="1" id="KW-0677">Repeat</keyword>
<dbReference type="PANTHER" id="PTHR12106:SF27">
    <property type="entry name" value="SORTILIN-RELATED RECEPTOR"/>
    <property type="match status" value="1"/>
</dbReference>
<evidence type="ECO:0000256" key="3">
    <source>
        <dbReference type="SAM" id="Phobius"/>
    </source>
</evidence>
<name>A0AAD5XZ83_9FUNG</name>
<protein>
    <submittedName>
        <fullName evidence="5">Vacuolar protein sorting/targeting protein PEP1</fullName>
    </submittedName>
</protein>
<dbReference type="SMART" id="SM00602">
    <property type="entry name" value="VPS10"/>
    <property type="match status" value="1"/>
</dbReference>
<gene>
    <name evidence="5" type="primary">VPS10_1</name>
    <name evidence="5" type="ORF">HK099_005002</name>
</gene>
<dbReference type="InterPro" id="IPR006581">
    <property type="entry name" value="VPS10"/>
</dbReference>
<dbReference type="InterPro" id="IPR031777">
    <property type="entry name" value="Sortilin_C"/>
</dbReference>
<keyword evidence="3" id="KW-0472">Membrane</keyword>
<dbReference type="Pfam" id="PF15902">
    <property type="entry name" value="Sortilin-Vps10"/>
    <property type="match status" value="1"/>
</dbReference>
<feature type="transmembrane region" description="Helical" evidence="3">
    <location>
        <begin position="352"/>
        <end position="374"/>
    </location>
</feature>
<sequence length="483" mass="53611">MQGVKGIALANIVQDEVHSGITKKVGTKITFDDGVSWKNLEVPEVGLNERAFSCTGSDCAVHLHSFTERRDPRDQFSSPSAPGLMVGIGNVGNSLLKYDDGNVFVTRDAGLHWKEVAYDAHMVEIGNRGTVLVMVYDEGPTDVIKYSLNQGNSFSSLTIDMLKGNKIRVKHILTDGLGKSPHFIIFGDVVGSGDTKGKLLSLHLNFESAWPRTCIFNKAEGAESDFEKWSPFVDKSEAECILGEKTTYYRRKEDVNCFIPEDLPSELETIPCLCTKEDYTCDVNFIKDANGDCVLMEGRQPLYSPCVNNKMYLSNGYKKQTGNGCSGGVELENKKSVWCGGDDPGNKNAMGFWGILGWIIFSFTLSGIIGYIILRYKHLFFTHPGRIRLPVDNYFSENTSRYASTFSEKVGSGIRTGLVYTLEFVEVVYNSGRKGFGWVRNKVSGRGGRGYQPLRNFDFDSTNAADFDNSLFDLDEEVEGISH</sequence>
<dbReference type="SUPFAM" id="SSF110296">
    <property type="entry name" value="Oligoxyloglucan reducing end-specific cellobiohydrolase"/>
    <property type="match status" value="1"/>
</dbReference>
<feature type="domain" description="VPS10" evidence="4">
    <location>
        <begin position="1"/>
        <end position="344"/>
    </location>
</feature>
<dbReference type="GO" id="GO:0006623">
    <property type="term" value="P:protein targeting to vacuole"/>
    <property type="evidence" value="ECO:0007669"/>
    <property type="project" value="TreeGrafter"/>
</dbReference>
<dbReference type="GO" id="GO:0005794">
    <property type="term" value="C:Golgi apparatus"/>
    <property type="evidence" value="ECO:0007669"/>
    <property type="project" value="TreeGrafter"/>
</dbReference>
<keyword evidence="6" id="KW-1185">Reference proteome</keyword>
<dbReference type="Proteomes" id="UP001211065">
    <property type="component" value="Unassembled WGS sequence"/>
</dbReference>
<dbReference type="Gene3D" id="2.10.70.80">
    <property type="match status" value="1"/>
</dbReference>
<dbReference type="InterPro" id="IPR050310">
    <property type="entry name" value="VPS10-sortilin"/>
</dbReference>
<dbReference type="InterPro" id="IPR031778">
    <property type="entry name" value="Sortilin_N"/>
</dbReference>
<proteinExistence type="predicted"/>
<dbReference type="GO" id="GO:0006895">
    <property type="term" value="P:Golgi to endosome transport"/>
    <property type="evidence" value="ECO:0007669"/>
    <property type="project" value="TreeGrafter"/>
</dbReference>
<reference evidence="5" key="1">
    <citation type="submission" date="2020-05" db="EMBL/GenBank/DDBJ databases">
        <title>Phylogenomic resolution of chytrid fungi.</title>
        <authorList>
            <person name="Stajich J.E."/>
            <person name="Amses K."/>
            <person name="Simmons R."/>
            <person name="Seto K."/>
            <person name="Myers J."/>
            <person name="Bonds A."/>
            <person name="Quandt C.A."/>
            <person name="Barry K."/>
            <person name="Liu P."/>
            <person name="Grigoriev I."/>
            <person name="Longcore J.E."/>
            <person name="James T.Y."/>
        </authorList>
    </citation>
    <scope>NUCLEOTIDE SEQUENCE</scope>
    <source>
        <strain evidence="5">JEL0476</strain>
    </source>
</reference>
<keyword evidence="3" id="KW-0812">Transmembrane</keyword>
<dbReference type="Gene3D" id="3.30.60.270">
    <property type="match status" value="1"/>
</dbReference>
<dbReference type="PANTHER" id="PTHR12106">
    <property type="entry name" value="SORTILIN RELATED"/>
    <property type="match status" value="1"/>
</dbReference>
<comment type="caution">
    <text evidence="5">The sequence shown here is derived from an EMBL/GenBank/DDBJ whole genome shotgun (WGS) entry which is preliminary data.</text>
</comment>
<dbReference type="GO" id="GO:0006896">
    <property type="term" value="P:Golgi to vacuole transport"/>
    <property type="evidence" value="ECO:0007669"/>
    <property type="project" value="TreeGrafter"/>
</dbReference>
<evidence type="ECO:0000313" key="6">
    <source>
        <dbReference type="Proteomes" id="UP001211065"/>
    </source>
</evidence>
<dbReference type="GO" id="GO:0005829">
    <property type="term" value="C:cytosol"/>
    <property type="evidence" value="ECO:0007669"/>
    <property type="project" value="GOC"/>
</dbReference>
<organism evidence="5 6">
    <name type="scientific">Clydaea vesicula</name>
    <dbReference type="NCBI Taxonomy" id="447962"/>
    <lineage>
        <taxon>Eukaryota</taxon>
        <taxon>Fungi</taxon>
        <taxon>Fungi incertae sedis</taxon>
        <taxon>Chytridiomycota</taxon>
        <taxon>Chytridiomycota incertae sedis</taxon>
        <taxon>Chytridiomycetes</taxon>
        <taxon>Lobulomycetales</taxon>
        <taxon>Lobulomycetaceae</taxon>
        <taxon>Clydaea</taxon>
    </lineage>
</organism>
<accession>A0AAD5XZ83</accession>
<evidence type="ECO:0000256" key="2">
    <source>
        <dbReference type="ARBA" id="ARBA00023180"/>
    </source>
</evidence>
<evidence type="ECO:0000256" key="1">
    <source>
        <dbReference type="ARBA" id="ARBA00022737"/>
    </source>
</evidence>
<dbReference type="Pfam" id="PF15901">
    <property type="entry name" value="Sortilin_C"/>
    <property type="match status" value="1"/>
</dbReference>
<keyword evidence="2" id="KW-0325">Glycoprotein</keyword>
<dbReference type="AlphaFoldDB" id="A0AAD5XZ83"/>
<evidence type="ECO:0000259" key="4">
    <source>
        <dbReference type="SMART" id="SM00602"/>
    </source>
</evidence>
<dbReference type="EMBL" id="JADGJW010000373">
    <property type="protein sequence ID" value="KAJ3218575.1"/>
    <property type="molecule type" value="Genomic_DNA"/>
</dbReference>
<keyword evidence="3" id="KW-1133">Transmembrane helix</keyword>
<dbReference type="GO" id="GO:0016020">
    <property type="term" value="C:membrane"/>
    <property type="evidence" value="ECO:0007669"/>
    <property type="project" value="InterPro"/>
</dbReference>
<evidence type="ECO:0000313" key="5">
    <source>
        <dbReference type="EMBL" id="KAJ3218575.1"/>
    </source>
</evidence>